<feature type="region of interest" description="Disordered" evidence="1">
    <location>
        <begin position="51"/>
        <end position="104"/>
    </location>
</feature>
<dbReference type="AlphaFoldDB" id="A0A7S1FD78"/>
<protein>
    <submittedName>
        <fullName evidence="2">Uncharacterized protein</fullName>
    </submittedName>
</protein>
<dbReference type="EMBL" id="HBFQ01046348">
    <property type="protein sequence ID" value="CAD8858626.1"/>
    <property type="molecule type" value="Transcribed_RNA"/>
</dbReference>
<accession>A0A7S1FD78</accession>
<evidence type="ECO:0000313" key="2">
    <source>
        <dbReference type="EMBL" id="CAD8858626.1"/>
    </source>
</evidence>
<reference evidence="2" key="1">
    <citation type="submission" date="2021-01" db="EMBL/GenBank/DDBJ databases">
        <authorList>
            <person name="Corre E."/>
            <person name="Pelletier E."/>
            <person name="Niang G."/>
            <person name="Scheremetjew M."/>
            <person name="Finn R."/>
            <person name="Kale V."/>
            <person name="Holt S."/>
            <person name="Cochrane G."/>
            <person name="Meng A."/>
            <person name="Brown T."/>
            <person name="Cohen L."/>
        </authorList>
    </citation>
    <scope>NUCLEOTIDE SEQUENCE</scope>
</reference>
<gene>
    <name evidence="2" type="ORF">NSCI0253_LOCUS32980</name>
</gene>
<organism evidence="2">
    <name type="scientific">Noctiluca scintillans</name>
    <name type="common">Sea sparkle</name>
    <name type="synonym">Red tide dinoflagellate</name>
    <dbReference type="NCBI Taxonomy" id="2966"/>
    <lineage>
        <taxon>Eukaryota</taxon>
        <taxon>Sar</taxon>
        <taxon>Alveolata</taxon>
        <taxon>Dinophyceae</taxon>
        <taxon>Noctilucales</taxon>
        <taxon>Noctilucaceae</taxon>
        <taxon>Noctiluca</taxon>
    </lineage>
</organism>
<sequence>MHQQLQALTTALEMEAQLRGRDILALQNTLQETLEQVKHLRSIADTYPRQEQACGSVAQMPQPRDMRQIGPAGRGSHVQQRTSSGALGGESLPAPHARSGATTIPQRTVLAPLSTPSVTSPYVQSAWSAPARKISTCPGRRHLVQVPSLVSLPQTVTTVGWSYKTSGRLARSPSPSRSPSRAASSFVPSRQLSVGQSYVPQSGVVAPRRPFPRARPQHQVSWMPHTEYDEYALEEEEVPELITEAVPLKGTFSYSSSPRKENVSQNLRLLHQNISQNSLPLKREIVATDTVPVELESASNDLESAQQDWTLEAQVYAEQPWKKHEHHHHKQVHIEIEGDLQKELMDDLIMIGKTEEEAKKLIEGELTHELEENILDQEEAASWIDAGEIPHDLAELDAMVHQAH</sequence>
<proteinExistence type="predicted"/>
<feature type="region of interest" description="Disordered" evidence="1">
    <location>
        <begin position="166"/>
        <end position="188"/>
    </location>
</feature>
<name>A0A7S1FD78_NOCSC</name>
<feature type="compositionally biased region" description="Low complexity" evidence="1">
    <location>
        <begin position="170"/>
        <end position="185"/>
    </location>
</feature>
<evidence type="ECO:0000256" key="1">
    <source>
        <dbReference type="SAM" id="MobiDB-lite"/>
    </source>
</evidence>